<dbReference type="AlphaFoldDB" id="A0AAD7JAB6"/>
<name>A0AAD7JAB6_9AGAR</name>
<evidence type="ECO:0000313" key="6">
    <source>
        <dbReference type="EMBL" id="KAJ7760597.1"/>
    </source>
</evidence>
<dbReference type="PROSITE" id="PS50865">
    <property type="entry name" value="ZF_MYND_2"/>
    <property type="match status" value="1"/>
</dbReference>
<keyword evidence="1" id="KW-0479">Metal-binding</keyword>
<dbReference type="Proteomes" id="UP001215598">
    <property type="component" value="Unassembled WGS sequence"/>
</dbReference>
<comment type="caution">
    <text evidence="6">The sequence shown here is derived from an EMBL/GenBank/DDBJ whole genome shotgun (WGS) entry which is preliminary data.</text>
</comment>
<dbReference type="Gene3D" id="6.10.140.2220">
    <property type="match status" value="1"/>
</dbReference>
<keyword evidence="2 4" id="KW-0863">Zinc-finger</keyword>
<evidence type="ECO:0000256" key="3">
    <source>
        <dbReference type="ARBA" id="ARBA00022833"/>
    </source>
</evidence>
<dbReference type="PANTHER" id="PTHR47570">
    <property type="entry name" value="ZINC ION BINDING PROTEIN"/>
    <property type="match status" value="1"/>
</dbReference>
<keyword evidence="3" id="KW-0862">Zinc</keyword>
<sequence length="464" mass="52588">MAANPAGLAFSREMQQQLVEKEWNRIKDKFPAERSRLMPYPGGPQCMGCKQLVKKVQVCAGCKMVIYCSPECMREWWKKGHKRHCPATKRDGEQIPKYKEIMRQFPWTDAGWNCQGYYFENLVLVQFGVLGSSREKVGYWAAQERSSRDIWDKTLDSPWGRQLTEEEGWKLPTKFIPSLAPEVCPSFPPTFNDNWTSYYQWRRLPIESPAAMLLQWPLSVYACLKELGLVKKEVAGPRRKLRVDYIGLRDEFSFIPVFGELALLFPNTDLDLVMFGEHNSRAFERAKSRGLAPQPCVFEYTAPSMCGSGTIRIFVDPSPPYYRPSRDPSDHPDAIVALNAGLGSFISWQHVILLSIEFDIPFAVTDYCETSLTEVKWEVLQQGVSSTLPAPKGIELIHYHSTLAKVLKEVRIADVEKVSAALGRERPAKLNEFMAPSQRTLMHSLSPGSSNGVIQVVARGTAKV</sequence>
<evidence type="ECO:0000259" key="5">
    <source>
        <dbReference type="PROSITE" id="PS50865"/>
    </source>
</evidence>
<evidence type="ECO:0000256" key="1">
    <source>
        <dbReference type="ARBA" id="ARBA00022723"/>
    </source>
</evidence>
<dbReference type="PROSITE" id="PS01360">
    <property type="entry name" value="ZF_MYND_1"/>
    <property type="match status" value="1"/>
</dbReference>
<reference evidence="6" key="1">
    <citation type="submission" date="2023-03" db="EMBL/GenBank/DDBJ databases">
        <title>Massive genome expansion in bonnet fungi (Mycena s.s.) driven by repeated elements and novel gene families across ecological guilds.</title>
        <authorList>
            <consortium name="Lawrence Berkeley National Laboratory"/>
            <person name="Harder C.B."/>
            <person name="Miyauchi S."/>
            <person name="Viragh M."/>
            <person name="Kuo A."/>
            <person name="Thoen E."/>
            <person name="Andreopoulos B."/>
            <person name="Lu D."/>
            <person name="Skrede I."/>
            <person name="Drula E."/>
            <person name="Henrissat B."/>
            <person name="Morin E."/>
            <person name="Kohler A."/>
            <person name="Barry K."/>
            <person name="LaButti K."/>
            <person name="Morin E."/>
            <person name="Salamov A."/>
            <person name="Lipzen A."/>
            <person name="Mereny Z."/>
            <person name="Hegedus B."/>
            <person name="Baldrian P."/>
            <person name="Stursova M."/>
            <person name="Weitz H."/>
            <person name="Taylor A."/>
            <person name="Grigoriev I.V."/>
            <person name="Nagy L.G."/>
            <person name="Martin F."/>
            <person name="Kauserud H."/>
        </authorList>
    </citation>
    <scope>NUCLEOTIDE SEQUENCE</scope>
    <source>
        <strain evidence="6">CBHHK182m</strain>
    </source>
</reference>
<dbReference type="EMBL" id="JARKIB010000037">
    <property type="protein sequence ID" value="KAJ7760597.1"/>
    <property type="molecule type" value="Genomic_DNA"/>
</dbReference>
<dbReference type="InterPro" id="IPR002893">
    <property type="entry name" value="Znf_MYND"/>
</dbReference>
<dbReference type="PANTHER" id="PTHR47570:SF1">
    <property type="entry name" value="ZINC ION BINDING PROTEIN"/>
    <property type="match status" value="1"/>
</dbReference>
<dbReference type="Pfam" id="PF20179">
    <property type="entry name" value="MSS51_C"/>
    <property type="match status" value="1"/>
</dbReference>
<evidence type="ECO:0000313" key="7">
    <source>
        <dbReference type="Proteomes" id="UP001215598"/>
    </source>
</evidence>
<organism evidence="6 7">
    <name type="scientific">Mycena metata</name>
    <dbReference type="NCBI Taxonomy" id="1033252"/>
    <lineage>
        <taxon>Eukaryota</taxon>
        <taxon>Fungi</taxon>
        <taxon>Dikarya</taxon>
        <taxon>Basidiomycota</taxon>
        <taxon>Agaricomycotina</taxon>
        <taxon>Agaricomycetes</taxon>
        <taxon>Agaricomycetidae</taxon>
        <taxon>Agaricales</taxon>
        <taxon>Marasmiineae</taxon>
        <taxon>Mycenaceae</taxon>
        <taxon>Mycena</taxon>
    </lineage>
</organism>
<keyword evidence="7" id="KW-1185">Reference proteome</keyword>
<feature type="domain" description="MYND-type" evidence="5">
    <location>
        <begin position="46"/>
        <end position="85"/>
    </location>
</feature>
<accession>A0AAD7JAB6</accession>
<dbReference type="InterPro" id="IPR046824">
    <property type="entry name" value="Mss51-like_C"/>
</dbReference>
<protein>
    <recommendedName>
        <fullName evidence="5">MYND-type domain-containing protein</fullName>
    </recommendedName>
</protein>
<gene>
    <name evidence="6" type="ORF">B0H16DRAFT_1532838</name>
</gene>
<dbReference type="SUPFAM" id="SSF144232">
    <property type="entry name" value="HIT/MYND zinc finger-like"/>
    <property type="match status" value="1"/>
</dbReference>
<evidence type="ECO:0000256" key="4">
    <source>
        <dbReference type="PROSITE-ProRule" id="PRU00134"/>
    </source>
</evidence>
<dbReference type="GO" id="GO:0008270">
    <property type="term" value="F:zinc ion binding"/>
    <property type="evidence" value="ECO:0007669"/>
    <property type="project" value="UniProtKB-KW"/>
</dbReference>
<evidence type="ECO:0000256" key="2">
    <source>
        <dbReference type="ARBA" id="ARBA00022771"/>
    </source>
</evidence>
<proteinExistence type="predicted"/>
<dbReference type="Pfam" id="PF01753">
    <property type="entry name" value="zf-MYND"/>
    <property type="match status" value="1"/>
</dbReference>